<evidence type="ECO:0000313" key="1">
    <source>
        <dbReference type="EMBL" id="KGR83332.1"/>
    </source>
</evidence>
<dbReference type="RefSeq" id="WP_036156414.1">
    <property type="nucleotide sequence ID" value="NZ_AVCX01000003.1"/>
</dbReference>
<dbReference type="eggNOG" id="ENOG503041M">
    <property type="taxonomic scope" value="Bacteria"/>
</dbReference>
<dbReference type="OrthoDB" id="2721244at2"/>
<sequence length="109" mass="12405">MSNDITKSNVGHTIFKTTGVRHKYPLIDLVKKQVTCVVVYQENTYMTVIVDVKNDTVSIQGNVDELGGLAMSKDDYIDMFKHQAKLFVDNNVSDPDKYFDELIRNQTSN</sequence>
<name>A0A0A3J8H9_9BACI</name>
<accession>A0A0A3J8H9</accession>
<dbReference type="EMBL" id="JPVP01000058">
    <property type="protein sequence ID" value="KGR83332.1"/>
    <property type="molecule type" value="Genomic_DNA"/>
</dbReference>
<dbReference type="AlphaFoldDB" id="A0A0A3J8H9"/>
<gene>
    <name evidence="1" type="ORF">CD32_15950</name>
</gene>
<evidence type="ECO:0000313" key="2">
    <source>
        <dbReference type="Proteomes" id="UP000030437"/>
    </source>
</evidence>
<dbReference type="Proteomes" id="UP000030437">
    <property type="component" value="Unassembled WGS sequence"/>
</dbReference>
<proteinExistence type="predicted"/>
<reference evidence="1 2" key="1">
    <citation type="submission" date="2014-02" db="EMBL/GenBank/DDBJ databases">
        <title>Draft genome sequence of Lysinibacillus odysseyi NBRC 100172.</title>
        <authorList>
            <person name="Zhang F."/>
            <person name="Wang G."/>
            <person name="Zhang L."/>
        </authorList>
    </citation>
    <scope>NUCLEOTIDE SEQUENCE [LARGE SCALE GENOMIC DNA]</scope>
    <source>
        <strain evidence="1 2">NBRC 100172</strain>
    </source>
</reference>
<keyword evidence="2" id="KW-1185">Reference proteome</keyword>
<organism evidence="1 2">
    <name type="scientific">Lysinibacillus odysseyi 34hs-1 = NBRC 100172</name>
    <dbReference type="NCBI Taxonomy" id="1220589"/>
    <lineage>
        <taxon>Bacteria</taxon>
        <taxon>Bacillati</taxon>
        <taxon>Bacillota</taxon>
        <taxon>Bacilli</taxon>
        <taxon>Bacillales</taxon>
        <taxon>Bacillaceae</taxon>
        <taxon>Lysinibacillus</taxon>
    </lineage>
</organism>
<comment type="caution">
    <text evidence="1">The sequence shown here is derived from an EMBL/GenBank/DDBJ whole genome shotgun (WGS) entry which is preliminary data.</text>
</comment>
<protein>
    <submittedName>
        <fullName evidence="1">Uncharacterized protein</fullName>
    </submittedName>
</protein>